<comment type="function">
    <text evidence="9">Part of the twin-arginine translocation (Tat) system that transports large folded proteins containing a characteristic twin-arginine motif in their signal peptide across membranes. TatA could form the protein-conducting channel of the Tat system.</text>
</comment>
<dbReference type="Gene3D" id="1.20.5.3310">
    <property type="match status" value="1"/>
</dbReference>
<dbReference type="AlphaFoldDB" id="A0A6V8PBJ3"/>
<comment type="subcellular location">
    <subcellularLocation>
        <location evidence="1 9">Cell membrane</location>
        <topology evidence="1 9">Single-pass membrane protein</topology>
    </subcellularLocation>
</comment>
<keyword evidence="3 9" id="KW-1003">Cell membrane</keyword>
<comment type="similarity">
    <text evidence="9">Belongs to the TatA/E family.</text>
</comment>
<dbReference type="InterPro" id="IPR003369">
    <property type="entry name" value="TatA/B/E"/>
</dbReference>
<dbReference type="PRINTS" id="PR01506">
    <property type="entry name" value="TATBPROTEIN"/>
</dbReference>
<dbReference type="Proteomes" id="UP000574717">
    <property type="component" value="Unassembled WGS sequence"/>
</dbReference>
<evidence type="ECO:0000256" key="4">
    <source>
        <dbReference type="ARBA" id="ARBA00022692"/>
    </source>
</evidence>
<reference evidence="13 14" key="1">
    <citation type="journal article" date="2020" name="Front. Microbiol.">
        <title>Single-cell genomics of novel Actinobacteria with the Wood-Ljungdahl pathway discovered in a serpentinizing system.</title>
        <authorList>
            <person name="Merino N."/>
            <person name="Kawai M."/>
            <person name="Boyd E.S."/>
            <person name="Colman D.R."/>
            <person name="McGlynn S.E."/>
            <person name="Nealson K.H."/>
            <person name="Kurokawa K."/>
            <person name="Hongoh Y."/>
        </authorList>
    </citation>
    <scope>NUCLEOTIDE SEQUENCE [LARGE SCALE GENOMIC DNA]</scope>
    <source>
        <strain evidence="10 14">S03</strain>
        <strain evidence="11 15">S34</strain>
        <strain evidence="12 13">S47</strain>
    </source>
</reference>
<evidence type="ECO:0000256" key="8">
    <source>
        <dbReference type="ARBA" id="ARBA00023136"/>
    </source>
</evidence>
<dbReference type="RefSeq" id="WP_176236215.1">
    <property type="nucleotide sequence ID" value="NZ_BLRU01000125.1"/>
</dbReference>
<dbReference type="GO" id="GO:0043953">
    <property type="term" value="P:protein transport by the Tat complex"/>
    <property type="evidence" value="ECO:0007669"/>
    <property type="project" value="UniProtKB-UniRule"/>
</dbReference>
<dbReference type="NCBIfam" id="NF011430">
    <property type="entry name" value="PRK14861.1"/>
    <property type="match status" value="1"/>
</dbReference>
<dbReference type="EMBL" id="BLSD01000196">
    <property type="protein sequence ID" value="GFP40300.1"/>
    <property type="molecule type" value="Genomic_DNA"/>
</dbReference>
<keyword evidence="4 9" id="KW-0812">Transmembrane</keyword>
<organism evidence="11 15">
    <name type="scientific">Candidatus Hakubella thermalkaliphila</name>
    <dbReference type="NCBI Taxonomy" id="2754717"/>
    <lineage>
        <taxon>Bacteria</taxon>
        <taxon>Bacillati</taxon>
        <taxon>Actinomycetota</taxon>
        <taxon>Actinomycetota incertae sedis</taxon>
        <taxon>Candidatus Hakubellales</taxon>
        <taxon>Candidatus Hakubellaceae</taxon>
        <taxon>Candidatus Hakubella</taxon>
    </lineage>
</organism>
<dbReference type="PANTHER" id="PTHR42982">
    <property type="entry name" value="SEC-INDEPENDENT PROTEIN TRANSLOCASE PROTEIN TATA"/>
    <property type="match status" value="1"/>
</dbReference>
<evidence type="ECO:0000256" key="9">
    <source>
        <dbReference type="HAMAP-Rule" id="MF_00236"/>
    </source>
</evidence>
<dbReference type="Proteomes" id="UP000588083">
    <property type="component" value="Unassembled WGS sequence"/>
</dbReference>
<name>A0A6V8PBJ3_9ACTN</name>
<dbReference type="EMBL" id="BLRU01000125">
    <property type="protein sequence ID" value="GFP19708.1"/>
    <property type="molecule type" value="Genomic_DNA"/>
</dbReference>
<dbReference type="Pfam" id="PF02416">
    <property type="entry name" value="TatA_B_E"/>
    <property type="match status" value="1"/>
</dbReference>
<keyword evidence="7 9" id="KW-0811">Translocation</keyword>
<keyword evidence="2 9" id="KW-0813">Transport</keyword>
<dbReference type="Proteomes" id="UP000569018">
    <property type="component" value="Unassembled WGS sequence"/>
</dbReference>
<dbReference type="NCBIfam" id="TIGR01411">
    <property type="entry name" value="tatAE"/>
    <property type="match status" value="1"/>
</dbReference>
<keyword evidence="8 9" id="KW-0472">Membrane</keyword>
<feature type="transmembrane region" description="Helical" evidence="9">
    <location>
        <begin position="6"/>
        <end position="23"/>
    </location>
</feature>
<keyword evidence="5 9" id="KW-0653">Protein transport</keyword>
<dbReference type="GO" id="GO:0008320">
    <property type="term" value="F:protein transmembrane transporter activity"/>
    <property type="evidence" value="ECO:0007669"/>
    <property type="project" value="UniProtKB-UniRule"/>
</dbReference>
<protein>
    <recommendedName>
        <fullName evidence="9">Sec-independent protein translocase protein TatA</fullName>
    </recommendedName>
</protein>
<dbReference type="PANTHER" id="PTHR42982:SF1">
    <property type="entry name" value="SEC-INDEPENDENT PROTEIN TRANSLOCASE PROTEIN TATA"/>
    <property type="match status" value="1"/>
</dbReference>
<evidence type="ECO:0000313" key="10">
    <source>
        <dbReference type="EMBL" id="GFP19708.1"/>
    </source>
</evidence>
<proteinExistence type="inferred from homology"/>
<sequence length="66" mass="7165">MAGIFGLGVPELVIILIIALVIFGPRKLPQIGEAIGKAIAGFKRSTEEVEKKVQSEFEEIEKGIKN</sequence>
<dbReference type="EMBL" id="BLRZ01000039">
    <property type="protein sequence ID" value="GFP30059.1"/>
    <property type="molecule type" value="Genomic_DNA"/>
</dbReference>
<dbReference type="HAMAP" id="MF_00236">
    <property type="entry name" value="TatA_E"/>
    <property type="match status" value="1"/>
</dbReference>
<evidence type="ECO:0000256" key="7">
    <source>
        <dbReference type="ARBA" id="ARBA00023010"/>
    </source>
</evidence>
<keyword evidence="6 9" id="KW-1133">Transmembrane helix</keyword>
<evidence type="ECO:0000313" key="15">
    <source>
        <dbReference type="Proteomes" id="UP000588083"/>
    </source>
</evidence>
<evidence type="ECO:0000313" key="12">
    <source>
        <dbReference type="EMBL" id="GFP40300.1"/>
    </source>
</evidence>
<evidence type="ECO:0000256" key="6">
    <source>
        <dbReference type="ARBA" id="ARBA00022989"/>
    </source>
</evidence>
<accession>A0A6V8PBJ3</accession>
<evidence type="ECO:0000313" key="13">
    <source>
        <dbReference type="Proteomes" id="UP000569018"/>
    </source>
</evidence>
<evidence type="ECO:0000256" key="1">
    <source>
        <dbReference type="ARBA" id="ARBA00004162"/>
    </source>
</evidence>
<gene>
    <name evidence="9" type="primary">tatA</name>
    <name evidence="10" type="ORF">HKBW3S03_01213</name>
    <name evidence="11" type="ORF">HKBW3S34_00979</name>
    <name evidence="12" type="ORF">HKBW3S47_01996</name>
</gene>
<evidence type="ECO:0000256" key="5">
    <source>
        <dbReference type="ARBA" id="ARBA00022927"/>
    </source>
</evidence>
<comment type="subunit">
    <text evidence="9">The Tat system comprises two distinct complexes: a TatABC complex, containing multiple copies of TatA, TatB and TatC subunits, and a separate TatA complex, containing only TatA subunits. Substrates initially bind to the TatABC complex, which probably triggers association of the separate TatA complex to form the active translocon.</text>
</comment>
<evidence type="ECO:0000313" key="11">
    <source>
        <dbReference type="EMBL" id="GFP30059.1"/>
    </source>
</evidence>
<evidence type="ECO:0000313" key="14">
    <source>
        <dbReference type="Proteomes" id="UP000574717"/>
    </source>
</evidence>
<dbReference type="InterPro" id="IPR006312">
    <property type="entry name" value="TatA/E"/>
</dbReference>
<evidence type="ECO:0000256" key="3">
    <source>
        <dbReference type="ARBA" id="ARBA00022475"/>
    </source>
</evidence>
<comment type="caution">
    <text evidence="11">The sequence shown here is derived from an EMBL/GenBank/DDBJ whole genome shotgun (WGS) entry which is preliminary data.</text>
</comment>
<keyword evidence="15" id="KW-1185">Reference proteome</keyword>
<dbReference type="GO" id="GO:0033281">
    <property type="term" value="C:TAT protein transport complex"/>
    <property type="evidence" value="ECO:0007669"/>
    <property type="project" value="UniProtKB-UniRule"/>
</dbReference>
<evidence type="ECO:0000256" key="2">
    <source>
        <dbReference type="ARBA" id="ARBA00022448"/>
    </source>
</evidence>